<keyword evidence="2 5" id="KW-0238">DNA-binding</keyword>
<reference evidence="5 6" key="1">
    <citation type="submission" date="2020-08" db="EMBL/GenBank/DDBJ databases">
        <title>Genomic Encyclopedia of Type Strains, Phase IV (KMG-IV): sequencing the most valuable type-strain genomes for metagenomic binning, comparative biology and taxonomic classification.</title>
        <authorList>
            <person name="Goeker M."/>
        </authorList>
    </citation>
    <scope>NUCLEOTIDE SEQUENCE [LARGE SCALE GENOMIC DNA]</scope>
    <source>
        <strain evidence="5 6">DSM 102238</strain>
    </source>
</reference>
<dbReference type="RefSeq" id="WP_183203015.1">
    <property type="nucleotide sequence ID" value="NZ_JACIEK010000040.1"/>
</dbReference>
<dbReference type="AlphaFoldDB" id="A0A7W6H9H4"/>
<dbReference type="SUPFAM" id="SSF46689">
    <property type="entry name" value="Homeodomain-like"/>
    <property type="match status" value="1"/>
</dbReference>
<dbReference type="SMART" id="SM00342">
    <property type="entry name" value="HTH_ARAC"/>
    <property type="match status" value="1"/>
</dbReference>
<sequence>MTLPVHSYALDTTWRTLLHDLGINSADVLRRAGLPDDLLARPNASLPSPDYYRLWQAIEDMTDGPLPLRLCEVARAEVFSPPLFAALCSPDLVTAARRIGTYKRLIAPIRLDAAMADGRLTVEFTWLDAPFVPPDSLVLMDLLFTVALVRMGTREPVRPIEVVTTVPPARVDAYEAFLGARIRRGHGHRVVFAGADATRPFLTSNDALWAAFEPDLRRRLADLDGAASTVERVRAALLEALPSGLVGMDAIARRLGAGKRTLQRRIEAEGTSYQALLNTTREALARHYLERTTLPPTEISFLLGFDEPNSFFRAFRTWTGTTPEVVRRGGSLAA</sequence>
<evidence type="ECO:0000259" key="4">
    <source>
        <dbReference type="PROSITE" id="PS01124"/>
    </source>
</evidence>
<dbReference type="InterPro" id="IPR009057">
    <property type="entry name" value="Homeodomain-like_sf"/>
</dbReference>
<evidence type="ECO:0000313" key="6">
    <source>
        <dbReference type="Proteomes" id="UP000542776"/>
    </source>
</evidence>
<dbReference type="Proteomes" id="UP000542776">
    <property type="component" value="Unassembled WGS sequence"/>
</dbReference>
<accession>A0A7W6H9H4</accession>
<dbReference type="Pfam" id="PF12833">
    <property type="entry name" value="HTH_18"/>
    <property type="match status" value="1"/>
</dbReference>
<evidence type="ECO:0000256" key="1">
    <source>
        <dbReference type="ARBA" id="ARBA00023015"/>
    </source>
</evidence>
<dbReference type="EMBL" id="JACIEK010000040">
    <property type="protein sequence ID" value="MBB4000916.1"/>
    <property type="molecule type" value="Genomic_DNA"/>
</dbReference>
<dbReference type="Pfam" id="PF12625">
    <property type="entry name" value="Arabinose_bd"/>
    <property type="match status" value="1"/>
</dbReference>
<protein>
    <submittedName>
        <fullName evidence="5">AraC-like DNA-binding protein</fullName>
    </submittedName>
</protein>
<keyword evidence="6" id="KW-1185">Reference proteome</keyword>
<keyword evidence="3" id="KW-0804">Transcription</keyword>
<name>A0A7W6H9H4_9HYPH</name>
<evidence type="ECO:0000313" key="5">
    <source>
        <dbReference type="EMBL" id="MBB4000916.1"/>
    </source>
</evidence>
<evidence type="ECO:0000256" key="2">
    <source>
        <dbReference type="ARBA" id="ARBA00023125"/>
    </source>
</evidence>
<gene>
    <name evidence="5" type="ORF">GGR04_004802</name>
</gene>
<feature type="domain" description="HTH araC/xylS-type" evidence="4">
    <location>
        <begin position="231"/>
        <end position="329"/>
    </location>
</feature>
<dbReference type="PANTHER" id="PTHR47894:SF1">
    <property type="entry name" value="HTH-TYPE TRANSCRIPTIONAL REGULATOR VQSM"/>
    <property type="match status" value="1"/>
</dbReference>
<evidence type="ECO:0000256" key="3">
    <source>
        <dbReference type="ARBA" id="ARBA00023163"/>
    </source>
</evidence>
<dbReference type="Gene3D" id="1.10.10.60">
    <property type="entry name" value="Homeodomain-like"/>
    <property type="match status" value="1"/>
</dbReference>
<comment type="caution">
    <text evidence="5">The sequence shown here is derived from an EMBL/GenBank/DDBJ whole genome shotgun (WGS) entry which is preliminary data.</text>
</comment>
<dbReference type="PANTHER" id="PTHR47894">
    <property type="entry name" value="HTH-TYPE TRANSCRIPTIONAL REGULATOR GADX"/>
    <property type="match status" value="1"/>
</dbReference>
<dbReference type="GO" id="GO:0000976">
    <property type="term" value="F:transcription cis-regulatory region binding"/>
    <property type="evidence" value="ECO:0007669"/>
    <property type="project" value="TreeGrafter"/>
</dbReference>
<proteinExistence type="predicted"/>
<keyword evidence="1" id="KW-0805">Transcription regulation</keyword>
<dbReference type="GO" id="GO:0005829">
    <property type="term" value="C:cytosol"/>
    <property type="evidence" value="ECO:0007669"/>
    <property type="project" value="TreeGrafter"/>
</dbReference>
<dbReference type="InterPro" id="IPR018060">
    <property type="entry name" value="HTH_AraC"/>
</dbReference>
<organism evidence="5 6">
    <name type="scientific">Aureimonas pseudogalii</name>
    <dbReference type="NCBI Taxonomy" id="1744844"/>
    <lineage>
        <taxon>Bacteria</taxon>
        <taxon>Pseudomonadati</taxon>
        <taxon>Pseudomonadota</taxon>
        <taxon>Alphaproteobacteria</taxon>
        <taxon>Hyphomicrobiales</taxon>
        <taxon>Aurantimonadaceae</taxon>
        <taxon>Aureimonas</taxon>
    </lineage>
</organism>
<dbReference type="InterPro" id="IPR032687">
    <property type="entry name" value="AraC-type_N"/>
</dbReference>
<dbReference type="PROSITE" id="PS01124">
    <property type="entry name" value="HTH_ARAC_FAMILY_2"/>
    <property type="match status" value="1"/>
</dbReference>
<dbReference type="GO" id="GO:0003700">
    <property type="term" value="F:DNA-binding transcription factor activity"/>
    <property type="evidence" value="ECO:0007669"/>
    <property type="project" value="InterPro"/>
</dbReference>